<keyword evidence="4" id="KW-1185">Reference proteome</keyword>
<comment type="caution">
    <text evidence="3">The sequence shown here is derived from an EMBL/GenBank/DDBJ whole genome shotgun (WGS) entry which is preliminary data.</text>
</comment>
<dbReference type="GO" id="GO:0016757">
    <property type="term" value="F:glycosyltransferase activity"/>
    <property type="evidence" value="ECO:0007669"/>
    <property type="project" value="InterPro"/>
</dbReference>
<dbReference type="CDD" id="cd03801">
    <property type="entry name" value="GT4_PimA-like"/>
    <property type="match status" value="1"/>
</dbReference>
<protein>
    <submittedName>
        <fullName evidence="3">Glycosyltransferase</fullName>
    </submittedName>
</protein>
<dbReference type="InterPro" id="IPR001296">
    <property type="entry name" value="Glyco_trans_1"/>
</dbReference>
<evidence type="ECO:0000313" key="3">
    <source>
        <dbReference type="EMBL" id="MUN28630.1"/>
    </source>
</evidence>
<keyword evidence="1 3" id="KW-0808">Transferase</keyword>
<dbReference type="PANTHER" id="PTHR46401:SF2">
    <property type="entry name" value="GLYCOSYLTRANSFERASE WBBK-RELATED"/>
    <property type="match status" value="1"/>
</dbReference>
<dbReference type="PANTHER" id="PTHR46401">
    <property type="entry name" value="GLYCOSYLTRANSFERASE WBBK-RELATED"/>
    <property type="match status" value="1"/>
</dbReference>
<dbReference type="EMBL" id="WGGD01000005">
    <property type="protein sequence ID" value="MUN28630.1"/>
    <property type="molecule type" value="Genomic_DNA"/>
</dbReference>
<dbReference type="RefSeq" id="WP_338116958.1">
    <property type="nucleotide sequence ID" value="NZ_WGGD01000005.1"/>
</dbReference>
<evidence type="ECO:0000259" key="2">
    <source>
        <dbReference type="Pfam" id="PF00534"/>
    </source>
</evidence>
<dbReference type="Pfam" id="PF00534">
    <property type="entry name" value="Glycos_transf_1"/>
    <property type="match status" value="1"/>
</dbReference>
<reference evidence="3 4" key="1">
    <citation type="submission" date="2019-10" db="EMBL/GenBank/DDBJ databases">
        <title>Sequencing and Assembly of Multiple Reported Metal-Biooxidizing Members of the Extremely Thermoacidophilic Archaeal Family Sulfolobaceae.</title>
        <authorList>
            <person name="Counts J.A."/>
            <person name="Kelly R.M."/>
        </authorList>
    </citation>
    <scope>NUCLEOTIDE SEQUENCE [LARGE SCALE GENOMIC DNA]</scope>
    <source>
        <strain evidence="3 4">DSM 6482</strain>
    </source>
</reference>
<proteinExistence type="predicted"/>
<gene>
    <name evidence="3" type="ORF">GC250_04045</name>
</gene>
<evidence type="ECO:0000256" key="1">
    <source>
        <dbReference type="ARBA" id="ARBA00022679"/>
    </source>
</evidence>
<dbReference type="SUPFAM" id="SSF53756">
    <property type="entry name" value="UDP-Glycosyltransferase/glycogen phosphorylase"/>
    <property type="match status" value="1"/>
</dbReference>
<organism evidence="3 4">
    <name type="scientific">Sulfuracidifex metallicus DSM 6482 = JCM 9184</name>
    <dbReference type="NCBI Taxonomy" id="523847"/>
    <lineage>
        <taxon>Archaea</taxon>
        <taxon>Thermoproteota</taxon>
        <taxon>Thermoprotei</taxon>
        <taxon>Sulfolobales</taxon>
        <taxon>Sulfolobaceae</taxon>
        <taxon>Sulfuracidifex</taxon>
    </lineage>
</organism>
<dbReference type="Proteomes" id="UP000470772">
    <property type="component" value="Unassembled WGS sequence"/>
</dbReference>
<accession>A0A6A9QK38</accession>
<feature type="domain" description="Glycosyl transferase family 1" evidence="2">
    <location>
        <begin position="228"/>
        <end position="386"/>
    </location>
</feature>
<dbReference type="AlphaFoldDB" id="A0A6A9QK38"/>
<sequence length="415" mass="48270">MVKLGIVYSNLLSPHFAGGGSLHAYEVVMRLRKFFDIVYYPSSLSFKWSTDILTQKANELERQGIIIVDGFYSILDDISKNKLSINKMEIILKEKKIINKLIEKYSSDVDIFYEPDHTSPDIFYFGKAFNKKFGFTIHEPLFYADSFSYLRRLLKFYKINPYTGKGFYTRFLYNELLAKPKYKRLLKTSKPTFIASVSQGSLETSHLDGEVIRPGNAFDSNLLSYRDKGKEDYVVFWSRLNQDKGILEVPQILKIMEYNLHKKIKLKLMGKFFDKYNEKRFWNKVKKLNLDVEYYGFVEREKLNEIVSKAKVLIYPSHVDGFSLVVLESLALGTPVVGYDIPAIKSVYSNLEMIKIVREFDKNSMAIEASKLYSTSEKELNTLINNEKVLDFLRLHSSWDNVAIAVKNIINKYLE</sequence>
<evidence type="ECO:0000313" key="4">
    <source>
        <dbReference type="Proteomes" id="UP000470772"/>
    </source>
</evidence>
<dbReference type="Gene3D" id="3.40.50.2000">
    <property type="entry name" value="Glycogen Phosphorylase B"/>
    <property type="match status" value="1"/>
</dbReference>
<name>A0A6A9QK38_SULME</name>